<dbReference type="SMART" id="SM00670">
    <property type="entry name" value="PINc"/>
    <property type="match status" value="1"/>
</dbReference>
<dbReference type="Gene3D" id="3.40.50.1010">
    <property type="entry name" value="5'-nuclease"/>
    <property type="match status" value="1"/>
</dbReference>
<sequence>MIYSRQEHKQFLEEELQAQTKKFKQKLEASAKYLLEEKEELFVAQFVKFENGEMILKFSTKRGLPRKGEYLYGFTVPKEYRDYRNWGSLTYGDLIKLKGNFSELICIWQAPVNDNKDFCLAGFRGVELDFANNLIGASGMIMVLGPNKPPFEYIVNLQKIVQYENSEAACQILDADFQNRETLPALVDNKSNLSDFIINQLSLSNILILQGPPGTGKTYQIAEICKTLCLQNKSVLVTALTNRALIEVAEKPALSQLLNENRIYKTKLSTDEVRELPHLQQIKELSPQPGNLILSTFYITSSEASSHVLSTQFDYVIVDEASQALLAMFAAARILGKNNLWIGDTKQLAPVVSLNADKIQRKTYGALVDGLRMLSNNDAIPNYQFTETYRLPLRAANYTGLFYNNSLISRSENKPQALTEALPDPIRKYFNREGGPTLIKTDLEKGNRKGPKAAVKITVELVASLLKSNLKLHISVLTYFVDTTKALQKALYQTVGYHKNLLIETVSRVQGLTTDITIFVIPNSGYNRSLEKRLFNVATSRSKNHTLIIADKNISNFGSTLDERVKLFLQKLSDEFTFYVPSQSNLLEGVRDKTEEITNKNLKEGDKNSNQELPNKSSGVGVKVIGKIDLSQFEKPKKEIRKDKENLYIIDTNVFVDCPEVISKINKSHPVILSAKVLDELDKLKSTLDNIGKTKVQKALKFINQEIDKRDLRMEIADVSLLPVDFNKRSPDNLILSVALKFSSENPILLTSDNGLQIKAKGLKITTITLKEFLDQLVRR</sequence>
<comment type="caution">
    <text evidence="8">The sequence shown here is derived from an EMBL/GenBank/DDBJ whole genome shotgun (WGS) entry which is preliminary data.</text>
</comment>
<comment type="similarity">
    <text evidence="5">In the N-terminal section; belongs to the PINc/VapC protein family.</text>
</comment>
<feature type="domain" description="PIN" evidence="7">
    <location>
        <begin position="646"/>
        <end position="758"/>
    </location>
</feature>
<feature type="region of interest" description="Disordered" evidence="6">
    <location>
        <begin position="598"/>
        <end position="618"/>
    </location>
</feature>
<dbReference type="Pfam" id="PF13245">
    <property type="entry name" value="AAA_19"/>
    <property type="match status" value="1"/>
</dbReference>
<dbReference type="InterPro" id="IPR050534">
    <property type="entry name" value="Coronavir_polyprotein_1ab"/>
</dbReference>
<dbReference type="Pfam" id="PF13087">
    <property type="entry name" value="AAA_12"/>
    <property type="match status" value="1"/>
</dbReference>
<dbReference type="InterPro" id="IPR029060">
    <property type="entry name" value="PIN-like_dom_sf"/>
</dbReference>
<evidence type="ECO:0000259" key="7">
    <source>
        <dbReference type="SMART" id="SM00670"/>
    </source>
</evidence>
<dbReference type="SUPFAM" id="SSF88723">
    <property type="entry name" value="PIN domain-like"/>
    <property type="match status" value="1"/>
</dbReference>
<evidence type="ECO:0000256" key="2">
    <source>
        <dbReference type="ARBA" id="ARBA00022801"/>
    </source>
</evidence>
<feature type="compositionally biased region" description="Basic and acidic residues" evidence="6">
    <location>
        <begin position="598"/>
        <end position="609"/>
    </location>
</feature>
<dbReference type="Pfam" id="PF13638">
    <property type="entry name" value="PIN_4"/>
    <property type="match status" value="1"/>
</dbReference>
<protein>
    <submittedName>
        <fullName evidence="8">AAA family ATPase</fullName>
    </submittedName>
</protein>
<dbReference type="GO" id="GO:0016787">
    <property type="term" value="F:hydrolase activity"/>
    <property type="evidence" value="ECO:0007669"/>
    <property type="project" value="UniProtKB-KW"/>
</dbReference>
<evidence type="ECO:0000313" key="8">
    <source>
        <dbReference type="EMBL" id="MBD0824437.1"/>
    </source>
</evidence>
<proteinExistence type="inferred from homology"/>
<name>A0A8J6PXB1_9FLAO</name>
<keyword evidence="3" id="KW-0347">Helicase</keyword>
<dbReference type="SUPFAM" id="SSF52540">
    <property type="entry name" value="P-loop containing nucleoside triphosphate hydrolases"/>
    <property type="match status" value="1"/>
</dbReference>
<keyword evidence="9" id="KW-1185">Reference proteome</keyword>
<dbReference type="Proteomes" id="UP000621516">
    <property type="component" value="Unassembled WGS sequence"/>
</dbReference>
<evidence type="ECO:0000256" key="5">
    <source>
        <dbReference type="ARBA" id="ARBA00046345"/>
    </source>
</evidence>
<dbReference type="InterPro" id="IPR041679">
    <property type="entry name" value="DNA2/NAM7-like_C"/>
</dbReference>
<dbReference type="AlphaFoldDB" id="A0A8J6PXB1"/>
<dbReference type="RefSeq" id="WP_188223738.1">
    <property type="nucleotide sequence ID" value="NZ_JACVXD010000005.1"/>
</dbReference>
<dbReference type="EMBL" id="JACVXD010000005">
    <property type="protein sequence ID" value="MBD0824437.1"/>
    <property type="molecule type" value="Genomic_DNA"/>
</dbReference>
<keyword evidence="1" id="KW-0547">Nucleotide-binding</keyword>
<evidence type="ECO:0000256" key="6">
    <source>
        <dbReference type="SAM" id="MobiDB-lite"/>
    </source>
</evidence>
<reference evidence="8 9" key="1">
    <citation type="journal article" date="2018" name="J. Microbiol.">
        <title>Aestuariibaculum marinum sp. nov., a marine bacterium isolated from seawater in South Korea.</title>
        <authorList>
            <person name="Choi J."/>
            <person name="Lee D."/>
            <person name="Jang J.H."/>
            <person name="Cha S."/>
            <person name="Seo T."/>
        </authorList>
    </citation>
    <scope>NUCLEOTIDE SEQUENCE [LARGE SCALE GENOMIC DNA]</scope>
    <source>
        <strain evidence="8 9">IP7</strain>
    </source>
</reference>
<dbReference type="GO" id="GO:0043139">
    <property type="term" value="F:5'-3' DNA helicase activity"/>
    <property type="evidence" value="ECO:0007669"/>
    <property type="project" value="TreeGrafter"/>
</dbReference>
<gene>
    <name evidence="8" type="ORF">ICJ85_10460</name>
</gene>
<evidence type="ECO:0000256" key="4">
    <source>
        <dbReference type="ARBA" id="ARBA00022840"/>
    </source>
</evidence>
<dbReference type="Gene3D" id="3.40.50.300">
    <property type="entry name" value="P-loop containing nucleotide triphosphate hydrolases"/>
    <property type="match status" value="2"/>
</dbReference>
<dbReference type="PANTHER" id="PTHR43788">
    <property type="entry name" value="DNA2/NAM7 HELICASE FAMILY MEMBER"/>
    <property type="match status" value="1"/>
</dbReference>
<dbReference type="CDD" id="cd09883">
    <property type="entry name" value="PIN_VapC_PhoHL-ATPase"/>
    <property type="match status" value="1"/>
</dbReference>
<evidence type="ECO:0000256" key="1">
    <source>
        <dbReference type="ARBA" id="ARBA00022741"/>
    </source>
</evidence>
<dbReference type="PANTHER" id="PTHR43788:SF8">
    <property type="entry name" value="DNA-BINDING PROTEIN SMUBP-2"/>
    <property type="match status" value="1"/>
</dbReference>
<keyword evidence="4" id="KW-0067">ATP-binding</keyword>
<evidence type="ECO:0000313" key="9">
    <source>
        <dbReference type="Proteomes" id="UP000621516"/>
    </source>
</evidence>
<evidence type="ECO:0000256" key="3">
    <source>
        <dbReference type="ARBA" id="ARBA00022806"/>
    </source>
</evidence>
<dbReference type="InterPro" id="IPR027417">
    <property type="entry name" value="P-loop_NTPase"/>
</dbReference>
<accession>A0A8J6PXB1</accession>
<organism evidence="8 9">
    <name type="scientific">Aestuariibaculum marinum</name>
    <dbReference type="NCBI Taxonomy" id="2683592"/>
    <lineage>
        <taxon>Bacteria</taxon>
        <taxon>Pseudomonadati</taxon>
        <taxon>Bacteroidota</taxon>
        <taxon>Flavobacteriia</taxon>
        <taxon>Flavobacteriales</taxon>
        <taxon>Flavobacteriaceae</taxon>
    </lineage>
</organism>
<dbReference type="GO" id="GO:0005524">
    <property type="term" value="F:ATP binding"/>
    <property type="evidence" value="ECO:0007669"/>
    <property type="project" value="UniProtKB-KW"/>
</dbReference>
<dbReference type="InterPro" id="IPR002716">
    <property type="entry name" value="PIN_dom"/>
</dbReference>
<keyword evidence="2" id="KW-0378">Hydrolase</keyword>